<evidence type="ECO:0000313" key="1">
    <source>
        <dbReference type="EMBL" id="HED31691.1"/>
    </source>
</evidence>
<reference evidence="1" key="1">
    <citation type="journal article" date="2020" name="mSystems">
        <title>Genome- and Community-Level Interaction Insights into Carbon Utilization and Element Cycling Functions of Hydrothermarchaeota in Hydrothermal Sediment.</title>
        <authorList>
            <person name="Zhou Z."/>
            <person name="Liu Y."/>
            <person name="Xu W."/>
            <person name="Pan J."/>
            <person name="Luo Z.H."/>
            <person name="Li M."/>
        </authorList>
    </citation>
    <scope>NUCLEOTIDE SEQUENCE [LARGE SCALE GENOMIC DNA]</scope>
    <source>
        <strain evidence="1">SpSt-1181</strain>
    </source>
</reference>
<name>A0A831WVK8_PROAE</name>
<dbReference type="Proteomes" id="UP000886335">
    <property type="component" value="Unassembled WGS sequence"/>
</dbReference>
<dbReference type="Pfam" id="PF21651">
    <property type="entry name" value="DUF6858"/>
    <property type="match status" value="1"/>
</dbReference>
<sequence length="130" mass="14572">MRQTLFQEKYPIYTLEIDKSETTFTSVDEILDYLRGKIDAHPVVAYIGIFDHYSHTAGLKDGVINESIRDAKNILFCFGKELPSPAVLAVRPRSMGVAEMENAFVITFLEAPNPVANEAMEAWAMGVKNM</sequence>
<gene>
    <name evidence="1" type="ORF">ENN50_08475</name>
</gene>
<comment type="caution">
    <text evidence="1">The sequence shown here is derived from an EMBL/GenBank/DDBJ whole genome shotgun (WGS) entry which is preliminary data.</text>
</comment>
<dbReference type="AlphaFoldDB" id="A0A831WVK8"/>
<protein>
    <submittedName>
        <fullName evidence="1">Uncharacterized protein</fullName>
    </submittedName>
</protein>
<organism evidence="1">
    <name type="scientific">Prosthecochloris aestuarii</name>
    <dbReference type="NCBI Taxonomy" id="1102"/>
    <lineage>
        <taxon>Bacteria</taxon>
        <taxon>Pseudomonadati</taxon>
        <taxon>Chlorobiota</taxon>
        <taxon>Chlorobiia</taxon>
        <taxon>Chlorobiales</taxon>
        <taxon>Chlorobiaceae</taxon>
        <taxon>Prosthecochloris</taxon>
    </lineage>
</organism>
<dbReference type="EMBL" id="DSBW01000184">
    <property type="protein sequence ID" value="HED31691.1"/>
    <property type="molecule type" value="Genomic_DNA"/>
</dbReference>
<accession>A0A831WVK8</accession>
<dbReference type="InterPro" id="IPR049204">
    <property type="entry name" value="DUF6858"/>
</dbReference>
<proteinExistence type="predicted"/>